<dbReference type="OrthoDB" id="3193253at2759"/>
<dbReference type="InterPro" id="IPR045340">
    <property type="entry name" value="DUF6533"/>
</dbReference>
<sequence>MAITALWTYEYVLTIGDEMQFVWTSSKNLVFWLFILNRYLALIIIIVTNVAYFTPLFTQEVPSRRCYRYGFVEQIETILMATIAETLVLIRVYALSGRKRWVLFAGVPFILVQWGLLLYQDSQYVNGTSNLAVILFAKRELDTSALPPLPPIDAYRLCIAIPSLSIVQAGEAFLSLFIVYDGLAVAAIIYFLVQRDGLLYFAVMFASNFVWLMMSLYARTGLAFMQNQISSIMVNRVTINLKKVSEERIENVSWTGGRPTKGVGPVLSNSTPQHTNVDVELDSFSIKYGGTV</sequence>
<feature type="domain" description="DUF6533" evidence="2">
    <location>
        <begin position="1"/>
        <end position="43"/>
    </location>
</feature>
<feature type="transmembrane region" description="Helical" evidence="1">
    <location>
        <begin position="101"/>
        <end position="119"/>
    </location>
</feature>
<protein>
    <recommendedName>
        <fullName evidence="2">DUF6533 domain-containing protein</fullName>
    </recommendedName>
</protein>
<gene>
    <name evidence="3" type="ORF">BDP27DRAFT_1336057</name>
</gene>
<feature type="transmembrane region" description="Helical" evidence="1">
    <location>
        <begin position="198"/>
        <end position="218"/>
    </location>
</feature>
<organism evidence="3 4">
    <name type="scientific">Rhodocollybia butyracea</name>
    <dbReference type="NCBI Taxonomy" id="206335"/>
    <lineage>
        <taxon>Eukaryota</taxon>
        <taxon>Fungi</taxon>
        <taxon>Dikarya</taxon>
        <taxon>Basidiomycota</taxon>
        <taxon>Agaricomycotina</taxon>
        <taxon>Agaricomycetes</taxon>
        <taxon>Agaricomycetidae</taxon>
        <taxon>Agaricales</taxon>
        <taxon>Marasmiineae</taxon>
        <taxon>Omphalotaceae</taxon>
        <taxon>Rhodocollybia</taxon>
    </lineage>
</organism>
<reference evidence="3" key="1">
    <citation type="submission" date="2020-11" db="EMBL/GenBank/DDBJ databases">
        <authorList>
            <consortium name="DOE Joint Genome Institute"/>
            <person name="Ahrendt S."/>
            <person name="Riley R."/>
            <person name="Andreopoulos W."/>
            <person name="Labutti K."/>
            <person name="Pangilinan J."/>
            <person name="Ruiz-Duenas F.J."/>
            <person name="Barrasa J.M."/>
            <person name="Sanchez-Garcia M."/>
            <person name="Camarero S."/>
            <person name="Miyauchi S."/>
            <person name="Serrano A."/>
            <person name="Linde D."/>
            <person name="Babiker R."/>
            <person name="Drula E."/>
            <person name="Ayuso-Fernandez I."/>
            <person name="Pacheco R."/>
            <person name="Padilla G."/>
            <person name="Ferreira P."/>
            <person name="Barriuso J."/>
            <person name="Kellner H."/>
            <person name="Castanera R."/>
            <person name="Alfaro M."/>
            <person name="Ramirez L."/>
            <person name="Pisabarro A.G."/>
            <person name="Kuo A."/>
            <person name="Tritt A."/>
            <person name="Lipzen A."/>
            <person name="He G."/>
            <person name="Yan M."/>
            <person name="Ng V."/>
            <person name="Cullen D."/>
            <person name="Martin F."/>
            <person name="Rosso M.-N."/>
            <person name="Henrissat B."/>
            <person name="Hibbett D."/>
            <person name="Martinez A.T."/>
            <person name="Grigoriev I.V."/>
        </authorList>
    </citation>
    <scope>NUCLEOTIDE SEQUENCE</scope>
    <source>
        <strain evidence="3">AH 40177</strain>
    </source>
</reference>
<dbReference type="EMBL" id="JADNRY010000160">
    <property type="protein sequence ID" value="KAF9062859.1"/>
    <property type="molecule type" value="Genomic_DNA"/>
</dbReference>
<evidence type="ECO:0000256" key="1">
    <source>
        <dbReference type="SAM" id="Phobius"/>
    </source>
</evidence>
<comment type="caution">
    <text evidence="3">The sequence shown here is derived from an EMBL/GenBank/DDBJ whole genome shotgun (WGS) entry which is preliminary data.</text>
</comment>
<feature type="transmembrane region" description="Helical" evidence="1">
    <location>
        <begin position="29"/>
        <end position="54"/>
    </location>
</feature>
<dbReference type="Proteomes" id="UP000772434">
    <property type="component" value="Unassembled WGS sequence"/>
</dbReference>
<proteinExistence type="predicted"/>
<keyword evidence="1" id="KW-1133">Transmembrane helix</keyword>
<keyword evidence="1" id="KW-0472">Membrane</keyword>
<feature type="transmembrane region" description="Helical" evidence="1">
    <location>
        <begin position="75"/>
        <end position="95"/>
    </location>
</feature>
<dbReference type="Pfam" id="PF20151">
    <property type="entry name" value="DUF6533"/>
    <property type="match status" value="1"/>
</dbReference>
<evidence type="ECO:0000259" key="2">
    <source>
        <dbReference type="Pfam" id="PF20151"/>
    </source>
</evidence>
<keyword evidence="1" id="KW-0812">Transmembrane</keyword>
<name>A0A9P5PGH5_9AGAR</name>
<dbReference type="AlphaFoldDB" id="A0A9P5PGH5"/>
<evidence type="ECO:0000313" key="4">
    <source>
        <dbReference type="Proteomes" id="UP000772434"/>
    </source>
</evidence>
<keyword evidence="4" id="KW-1185">Reference proteome</keyword>
<feature type="transmembrane region" description="Helical" evidence="1">
    <location>
        <begin position="172"/>
        <end position="192"/>
    </location>
</feature>
<accession>A0A9P5PGH5</accession>
<evidence type="ECO:0000313" key="3">
    <source>
        <dbReference type="EMBL" id="KAF9062859.1"/>
    </source>
</evidence>